<dbReference type="OrthoDB" id="5985073at2759"/>
<dbReference type="EMBL" id="QKXC01000043">
    <property type="protein sequence ID" value="RBR25162.1"/>
    <property type="molecule type" value="Genomic_DNA"/>
</dbReference>
<feature type="region of interest" description="Disordered" evidence="4">
    <location>
        <begin position="155"/>
        <end position="175"/>
    </location>
</feature>
<keyword evidence="1" id="KW-0147">Chitin-binding</keyword>
<evidence type="ECO:0000313" key="6">
    <source>
        <dbReference type="EMBL" id="RBR25162.1"/>
    </source>
</evidence>
<dbReference type="InterPro" id="IPR018392">
    <property type="entry name" value="LysM"/>
</dbReference>
<evidence type="ECO:0000256" key="2">
    <source>
        <dbReference type="ARBA" id="ARBA00023026"/>
    </source>
</evidence>
<dbReference type="RefSeq" id="XP_031019753.1">
    <property type="nucleotide sequence ID" value="XM_031156220.1"/>
</dbReference>
<comment type="caution">
    <text evidence="6">The sequence shown here is derived from an EMBL/GenBank/DDBJ whole genome shotgun (WGS) entry which is preliminary data.</text>
</comment>
<evidence type="ECO:0000256" key="4">
    <source>
        <dbReference type="SAM" id="MobiDB-lite"/>
    </source>
</evidence>
<sequence>MFGVPETLSKKCQAIFNEPVQCSAGLGSMAFKGAFPSSDRLASICTDDCCKSLNAFRSERNEACSSETFKLDGRNTPATYNVDQLLFTYDYICLRDGRAKDFCTSLIHMWSDKDVELNSPFGYNEELVDYYSSLTSSCQVTDYPFTSPDAYFVEETTTSTQTQDTTKPSGSTETHSGYRGDVDDCFITFPVPASCYATSVKTVPGTWTFPSRASRPTRQPEWTELPLAPGTPPDCAEYAPYIDLPPRRGRKPSVNRCLVVADIFGENVTDFVSLNPSLSWNPDDLAKCELQRGYRYCIRKIRRKHTSTGSNGLPTPLPIQNGIMSDCTKFYYVKDGDRCDNILSEHNADVSDFHNWNPAVKDDCSRLQPRFYVCVGVGHDGTSAKPSTETQPSEL</sequence>
<dbReference type="PROSITE" id="PS51782">
    <property type="entry name" value="LYSM"/>
    <property type="match status" value="1"/>
</dbReference>
<dbReference type="GO" id="GO:0008061">
    <property type="term" value="F:chitin binding"/>
    <property type="evidence" value="ECO:0007669"/>
    <property type="project" value="UniProtKB-KW"/>
</dbReference>
<keyword evidence="2" id="KW-0843">Virulence</keyword>
<evidence type="ECO:0000256" key="1">
    <source>
        <dbReference type="ARBA" id="ARBA00022669"/>
    </source>
</evidence>
<dbReference type="Gene3D" id="3.10.350.10">
    <property type="entry name" value="LysM domain"/>
    <property type="match status" value="1"/>
</dbReference>
<name>A0A366S847_9HYPO</name>
<organism evidence="6 7">
    <name type="scientific">Fusarium coffeatum</name>
    <dbReference type="NCBI Taxonomy" id="231269"/>
    <lineage>
        <taxon>Eukaryota</taxon>
        <taxon>Fungi</taxon>
        <taxon>Dikarya</taxon>
        <taxon>Ascomycota</taxon>
        <taxon>Pezizomycotina</taxon>
        <taxon>Sordariomycetes</taxon>
        <taxon>Hypocreomycetidae</taxon>
        <taxon>Hypocreales</taxon>
        <taxon>Nectriaceae</taxon>
        <taxon>Fusarium</taxon>
        <taxon>Fusarium incarnatum-equiseti species complex</taxon>
    </lineage>
</organism>
<dbReference type="AlphaFoldDB" id="A0A366S847"/>
<keyword evidence="7" id="KW-1185">Reference proteome</keyword>
<comment type="similarity">
    <text evidence="3">Belongs to the secreted LysM effector family.</text>
</comment>
<reference evidence="6 7" key="1">
    <citation type="submission" date="2018-06" db="EMBL/GenBank/DDBJ databases">
        <title>Fusarium incarnatum-equiseti species complex species 28.</title>
        <authorList>
            <person name="Gardiner D.M."/>
        </authorList>
    </citation>
    <scope>NUCLEOTIDE SEQUENCE [LARGE SCALE GENOMIC DNA]</scope>
    <source>
        <strain evidence="6 7">FIESC_28</strain>
    </source>
</reference>
<dbReference type="Proteomes" id="UP000253153">
    <property type="component" value="Unassembled WGS sequence"/>
</dbReference>
<dbReference type="PANTHER" id="PTHR34997:SF1">
    <property type="entry name" value="PEPTIDOGLYCAN-BINDING LYSIN DOMAIN"/>
    <property type="match status" value="1"/>
</dbReference>
<dbReference type="PANTHER" id="PTHR34997">
    <property type="entry name" value="AM15"/>
    <property type="match status" value="1"/>
</dbReference>
<feature type="compositionally biased region" description="Low complexity" evidence="4">
    <location>
        <begin position="156"/>
        <end position="166"/>
    </location>
</feature>
<protein>
    <recommendedName>
        <fullName evidence="5">LysM domain-containing protein</fullName>
    </recommendedName>
</protein>
<dbReference type="InterPro" id="IPR036779">
    <property type="entry name" value="LysM_dom_sf"/>
</dbReference>
<proteinExistence type="inferred from homology"/>
<evidence type="ECO:0000256" key="3">
    <source>
        <dbReference type="ARBA" id="ARBA00044955"/>
    </source>
</evidence>
<evidence type="ECO:0000259" key="5">
    <source>
        <dbReference type="PROSITE" id="PS51782"/>
    </source>
</evidence>
<feature type="domain" description="LysM" evidence="5">
    <location>
        <begin position="329"/>
        <end position="375"/>
    </location>
</feature>
<gene>
    <name evidence="6" type="ORF">FIESC28_02070</name>
</gene>
<evidence type="ECO:0000313" key="7">
    <source>
        <dbReference type="Proteomes" id="UP000253153"/>
    </source>
</evidence>
<dbReference type="InterPro" id="IPR052210">
    <property type="entry name" value="LysM1-like"/>
</dbReference>
<dbReference type="SUPFAM" id="SSF54106">
    <property type="entry name" value="LysM domain"/>
    <property type="match status" value="1"/>
</dbReference>
<accession>A0A366S847</accession>
<dbReference type="GeneID" id="41991516"/>